<keyword evidence="2 3" id="KW-0802">TPR repeat</keyword>
<sequence length="307" mass="33043">MAQGQYAQALQKLDQHLAKNPQDAEARFSRGIALTKLNRTPEAMKAFTDLTRDYPQLPEPYNNLAVLYAQQGNYEKARDALEAALATHPSYATAHENLGDIYAALAGASYNRALTLDKSNQTVRSKLDLISQVEKPINNVPVAKAPAAKPATSTPAPAAVAAIAATSPVLPAAAAPVAAAPSAAAAKATAPADAATTVTVTAMLNSWSQAWSSKDAPGYLAFYADDFSPEGGQLRSAWAEQRRERILKPARIKIGIKNAKTTRISDDRARVSFQQSYQSDNYSDSVNKILELKQVNGAWKITREYSR</sequence>
<evidence type="ECO:0000313" key="6">
    <source>
        <dbReference type="Proteomes" id="UP000244248"/>
    </source>
</evidence>
<dbReference type="PROSITE" id="PS50005">
    <property type="entry name" value="TPR"/>
    <property type="match status" value="1"/>
</dbReference>
<reference evidence="5 6" key="1">
    <citation type="submission" date="2018-04" db="EMBL/GenBank/DDBJ databases">
        <title>Novel species isolated from glacier.</title>
        <authorList>
            <person name="Liu Q."/>
            <person name="Xin Y.-H."/>
        </authorList>
    </citation>
    <scope>NUCLEOTIDE SEQUENCE [LARGE SCALE GENOMIC DNA]</scope>
    <source>
        <strain evidence="5 6">GT1R17</strain>
    </source>
</reference>
<dbReference type="InterPro" id="IPR032710">
    <property type="entry name" value="NTF2-like_dom_sf"/>
</dbReference>
<evidence type="ECO:0000259" key="4">
    <source>
        <dbReference type="Pfam" id="PF24125"/>
    </source>
</evidence>
<dbReference type="InterPro" id="IPR019734">
    <property type="entry name" value="TPR_rpt"/>
</dbReference>
<proteinExistence type="predicted"/>
<dbReference type="PANTHER" id="PTHR44943:SF8">
    <property type="entry name" value="TPR REPEAT-CONTAINING PROTEIN MJ0263"/>
    <property type="match status" value="1"/>
</dbReference>
<dbReference type="InterPro" id="IPR011990">
    <property type="entry name" value="TPR-like_helical_dom_sf"/>
</dbReference>
<keyword evidence="1" id="KW-0677">Repeat</keyword>
<dbReference type="SUPFAM" id="SSF54427">
    <property type="entry name" value="NTF2-like"/>
    <property type="match status" value="1"/>
</dbReference>
<dbReference type="Pfam" id="PF24125">
    <property type="entry name" value="Cds6_C"/>
    <property type="match status" value="1"/>
</dbReference>
<dbReference type="SMART" id="SM00028">
    <property type="entry name" value="TPR"/>
    <property type="match status" value="3"/>
</dbReference>
<dbReference type="PROSITE" id="PS50293">
    <property type="entry name" value="TPR_REGION"/>
    <property type="match status" value="1"/>
</dbReference>
<dbReference type="EMBL" id="QANS01000003">
    <property type="protein sequence ID" value="PTU31791.1"/>
    <property type="molecule type" value="Genomic_DNA"/>
</dbReference>
<dbReference type="Pfam" id="PF13414">
    <property type="entry name" value="TPR_11"/>
    <property type="match status" value="1"/>
</dbReference>
<evidence type="ECO:0000313" key="5">
    <source>
        <dbReference type="EMBL" id="PTU31791.1"/>
    </source>
</evidence>
<dbReference type="SUPFAM" id="SSF48452">
    <property type="entry name" value="TPR-like"/>
    <property type="match status" value="1"/>
</dbReference>
<evidence type="ECO:0000256" key="1">
    <source>
        <dbReference type="ARBA" id="ARBA00022737"/>
    </source>
</evidence>
<comment type="caution">
    <text evidence="5">The sequence shown here is derived from an EMBL/GenBank/DDBJ whole genome shotgun (WGS) entry which is preliminary data.</text>
</comment>
<protein>
    <recommendedName>
        <fullName evidence="4">Cds6 C-terminal domain-containing protein</fullName>
    </recommendedName>
</protein>
<dbReference type="InterPro" id="IPR051685">
    <property type="entry name" value="Ycf3/AcsC/BcsC/TPR_MFPF"/>
</dbReference>
<accession>A0A2T5MGT4</accession>
<dbReference type="Gene3D" id="3.10.450.50">
    <property type="match status" value="1"/>
</dbReference>
<gene>
    <name evidence="5" type="ORF">CJD38_08970</name>
</gene>
<organism evidence="5 6">
    <name type="scientific">Stenotrophobium rhamnosiphilum</name>
    <dbReference type="NCBI Taxonomy" id="2029166"/>
    <lineage>
        <taxon>Bacteria</taxon>
        <taxon>Pseudomonadati</taxon>
        <taxon>Pseudomonadota</taxon>
        <taxon>Gammaproteobacteria</taxon>
        <taxon>Nevskiales</taxon>
        <taxon>Nevskiaceae</taxon>
        <taxon>Stenotrophobium</taxon>
    </lineage>
</organism>
<dbReference type="PANTHER" id="PTHR44943">
    <property type="entry name" value="CELLULOSE SYNTHASE OPERON PROTEIN C"/>
    <property type="match status" value="1"/>
</dbReference>
<dbReference type="OrthoDB" id="7058953at2"/>
<dbReference type="InterPro" id="IPR056203">
    <property type="entry name" value="Cds6_C"/>
</dbReference>
<name>A0A2T5MGT4_9GAMM</name>
<feature type="repeat" description="TPR" evidence="3">
    <location>
        <begin position="58"/>
        <end position="91"/>
    </location>
</feature>
<dbReference type="Gene3D" id="1.25.40.10">
    <property type="entry name" value="Tetratricopeptide repeat domain"/>
    <property type="match status" value="1"/>
</dbReference>
<keyword evidence="6" id="KW-1185">Reference proteome</keyword>
<dbReference type="Pfam" id="PF13432">
    <property type="entry name" value="TPR_16"/>
    <property type="match status" value="1"/>
</dbReference>
<feature type="domain" description="Cds6 C-terminal" evidence="4">
    <location>
        <begin position="200"/>
        <end position="304"/>
    </location>
</feature>
<dbReference type="Proteomes" id="UP000244248">
    <property type="component" value="Unassembled WGS sequence"/>
</dbReference>
<dbReference type="AlphaFoldDB" id="A0A2T5MGT4"/>
<evidence type="ECO:0000256" key="2">
    <source>
        <dbReference type="ARBA" id="ARBA00022803"/>
    </source>
</evidence>
<evidence type="ECO:0000256" key="3">
    <source>
        <dbReference type="PROSITE-ProRule" id="PRU00339"/>
    </source>
</evidence>